<evidence type="ECO:0000313" key="8">
    <source>
        <dbReference type="EMBL" id="CAE2270242.1"/>
    </source>
</evidence>
<evidence type="ECO:0000256" key="2">
    <source>
        <dbReference type="ARBA" id="ARBA00022679"/>
    </source>
</evidence>
<feature type="active site" description="Nucleophile" evidence="5">
    <location>
        <position position="470"/>
    </location>
</feature>
<dbReference type="InterPro" id="IPR023267">
    <property type="entry name" value="RCMT"/>
</dbReference>
<protein>
    <recommendedName>
        <fullName evidence="7">SAM-dependent MTase RsmB/NOP-type domain-containing protein</fullName>
    </recommendedName>
</protein>
<name>A0A7S4JPW7_9STRA</name>
<evidence type="ECO:0000256" key="6">
    <source>
        <dbReference type="SAM" id="MobiDB-lite"/>
    </source>
</evidence>
<evidence type="ECO:0000259" key="7">
    <source>
        <dbReference type="PROSITE" id="PS51686"/>
    </source>
</evidence>
<feature type="binding site" evidence="5">
    <location>
        <position position="417"/>
    </location>
    <ligand>
        <name>S-adenosyl-L-methionine</name>
        <dbReference type="ChEBI" id="CHEBI:59789"/>
    </ligand>
</feature>
<dbReference type="Pfam" id="PF01189">
    <property type="entry name" value="Methyltr_RsmB-F"/>
    <property type="match status" value="1"/>
</dbReference>
<organism evidence="8">
    <name type="scientific">Odontella aurita</name>
    <dbReference type="NCBI Taxonomy" id="265563"/>
    <lineage>
        <taxon>Eukaryota</taxon>
        <taxon>Sar</taxon>
        <taxon>Stramenopiles</taxon>
        <taxon>Ochrophyta</taxon>
        <taxon>Bacillariophyta</taxon>
        <taxon>Mediophyceae</taxon>
        <taxon>Biddulphiophycidae</taxon>
        <taxon>Eupodiscales</taxon>
        <taxon>Odontellaceae</taxon>
        <taxon>Odontella</taxon>
    </lineage>
</organism>
<feature type="binding site" evidence="5">
    <location>
        <position position="398"/>
    </location>
    <ligand>
        <name>S-adenosyl-L-methionine</name>
        <dbReference type="ChEBI" id="CHEBI:59789"/>
    </ligand>
</feature>
<accession>A0A7S4JPW7</accession>
<keyword evidence="2 5" id="KW-0808">Transferase</keyword>
<dbReference type="AlphaFoldDB" id="A0A7S4JPW7"/>
<feature type="domain" description="SAM-dependent MTase RsmB/NOP-type" evidence="7">
    <location>
        <begin position="205"/>
        <end position="620"/>
    </location>
</feature>
<dbReference type="SUPFAM" id="SSF53335">
    <property type="entry name" value="S-adenosyl-L-methionine-dependent methyltransferases"/>
    <property type="match status" value="1"/>
</dbReference>
<reference evidence="8" key="1">
    <citation type="submission" date="2021-01" db="EMBL/GenBank/DDBJ databases">
        <authorList>
            <person name="Corre E."/>
            <person name="Pelletier E."/>
            <person name="Niang G."/>
            <person name="Scheremetjew M."/>
            <person name="Finn R."/>
            <person name="Kale V."/>
            <person name="Holt S."/>
            <person name="Cochrane G."/>
            <person name="Meng A."/>
            <person name="Brown T."/>
            <person name="Cohen L."/>
        </authorList>
    </citation>
    <scope>NUCLEOTIDE SEQUENCE</scope>
    <source>
        <strain evidence="8">Isolate 1302-5</strain>
    </source>
</reference>
<keyword evidence="3 5" id="KW-0949">S-adenosyl-L-methionine</keyword>
<dbReference type="Gene3D" id="3.40.50.150">
    <property type="entry name" value="Vaccinia Virus protein VP39"/>
    <property type="match status" value="1"/>
</dbReference>
<dbReference type="GO" id="GO:0003723">
    <property type="term" value="F:RNA binding"/>
    <property type="evidence" value="ECO:0007669"/>
    <property type="project" value="UniProtKB-UniRule"/>
</dbReference>
<dbReference type="PROSITE" id="PS51686">
    <property type="entry name" value="SAM_MT_RSMB_NOP"/>
    <property type="match status" value="1"/>
</dbReference>
<dbReference type="InterPro" id="IPR001678">
    <property type="entry name" value="MeTrfase_RsmB-F_NOP2_dom"/>
</dbReference>
<dbReference type="GO" id="GO:0008173">
    <property type="term" value="F:RNA methyltransferase activity"/>
    <property type="evidence" value="ECO:0007669"/>
    <property type="project" value="InterPro"/>
</dbReference>
<feature type="region of interest" description="Disordered" evidence="6">
    <location>
        <begin position="1"/>
        <end position="76"/>
    </location>
</feature>
<keyword evidence="1 5" id="KW-0489">Methyltransferase</keyword>
<feature type="compositionally biased region" description="Basic residues" evidence="6">
    <location>
        <begin position="141"/>
        <end position="150"/>
    </location>
</feature>
<feature type="binding site" evidence="5">
    <location>
        <position position="366"/>
    </location>
    <ligand>
        <name>S-adenosyl-L-methionine</name>
        <dbReference type="ChEBI" id="CHEBI:59789"/>
    </ligand>
</feature>
<sequence>MGKRKRKPRHDDGTGDNEGIFSPADLTPTAVGGVGGSNPLSDARKAAGGGGGSKDGNKSSKRQRSQASSSLTPAERKIRELWHRKSGAGYALFVSYYGNQPDGVVAERTKSGEDEDTGIAPDASREGRKPSQQRGAGQSRAARRRKKKKKGGGDGDGDGPGEDQSPGSTMSSPLKPPPSISTSEEDSPLLRALALQPRSSHLRSYLKALSRPLPLTFRLRRNSSANEGSGDDGQLSEAQSKLVKTLSGDSFVHLVRPVPWAKDDSRTIYQSPRSANLSKSNLSSLSPELKDLLVQHSQNGSLARQEIGSMLPVLALAGGGWMKAEGRVLDMCASPGSKTLQAVEVVTDGGGKKASAKAKGRVVANDVHEARLASLRDAVSRSGLPPSLTSRIAYTNFDASVFPTPKSGRLFDAVIVDVPCSGDGTVRKDRHVLPMWGPGTGNALHGLQVRILVRALELVRAGGVVCYSTCSLNPVEDEAVVAAALSRINEGNDGADGRAAVELVEWPDDLLPRLRRRPGVKKWRIADYDAGAHGSSGGSKNNDGVGNGTDEQDDDNDDFGKLTWYDTFEDATEAFMPHAETTLWAPSPEVADDLKLERCVRLWPEDQDTGGFFVALIRKPF</sequence>
<evidence type="ECO:0000256" key="1">
    <source>
        <dbReference type="ARBA" id="ARBA00022603"/>
    </source>
</evidence>
<evidence type="ECO:0000256" key="3">
    <source>
        <dbReference type="ARBA" id="ARBA00022691"/>
    </source>
</evidence>
<comment type="similarity">
    <text evidence="5">Belongs to the class I-like SAM-binding methyltransferase superfamily. RsmB/NOP family.</text>
</comment>
<dbReference type="PRINTS" id="PR02008">
    <property type="entry name" value="RCMTFAMILY"/>
</dbReference>
<keyword evidence="4 5" id="KW-0694">RNA-binding</keyword>
<dbReference type="GO" id="GO:0001510">
    <property type="term" value="P:RNA methylation"/>
    <property type="evidence" value="ECO:0007669"/>
    <property type="project" value="InterPro"/>
</dbReference>
<proteinExistence type="inferred from homology"/>
<dbReference type="InterPro" id="IPR049560">
    <property type="entry name" value="MeTrfase_RsmB-F_NOP2_cat"/>
</dbReference>
<evidence type="ECO:0000256" key="4">
    <source>
        <dbReference type="ARBA" id="ARBA00022884"/>
    </source>
</evidence>
<gene>
    <name evidence="8" type="ORF">OAUR00152_LOCUS31557</name>
</gene>
<feature type="region of interest" description="Disordered" evidence="6">
    <location>
        <begin position="533"/>
        <end position="559"/>
    </location>
</feature>
<feature type="region of interest" description="Disordered" evidence="6">
    <location>
        <begin position="102"/>
        <end position="187"/>
    </location>
</feature>
<dbReference type="InterPro" id="IPR029063">
    <property type="entry name" value="SAM-dependent_MTases_sf"/>
</dbReference>
<dbReference type="PANTHER" id="PTHR22808:SF1">
    <property type="entry name" value="RNA CYTOSINE-C(5)-METHYLTRANSFERASE NSUN2-RELATED"/>
    <property type="match status" value="1"/>
</dbReference>
<evidence type="ECO:0000256" key="5">
    <source>
        <dbReference type="PROSITE-ProRule" id="PRU01023"/>
    </source>
</evidence>
<dbReference type="PANTHER" id="PTHR22808">
    <property type="entry name" value="NCL1 YEAST -RELATED NOL1/NOP2/FMU SUN DOMAIN-CONTAINING"/>
    <property type="match status" value="1"/>
</dbReference>
<dbReference type="EMBL" id="HBKQ01045795">
    <property type="protein sequence ID" value="CAE2270242.1"/>
    <property type="molecule type" value="Transcribed_RNA"/>
</dbReference>
<comment type="caution">
    <text evidence="5">Lacks conserved residue(s) required for the propagation of feature annotation.</text>
</comment>